<dbReference type="GO" id="GO:0106050">
    <property type="term" value="F:tRNA 2'-O-methyltransferase activity"/>
    <property type="evidence" value="ECO:0007669"/>
    <property type="project" value="UniProtKB-UniRule"/>
</dbReference>
<dbReference type="PROSITE" id="PS51800">
    <property type="entry name" value="ZF_CHHC_U11_48K"/>
    <property type="match status" value="1"/>
</dbReference>
<dbReference type="OrthoDB" id="258806at2759"/>
<evidence type="ECO:0000256" key="3">
    <source>
        <dbReference type="ARBA" id="ARBA00022679"/>
    </source>
</evidence>
<evidence type="ECO:0000256" key="8">
    <source>
        <dbReference type="ARBA" id="ARBA00022833"/>
    </source>
</evidence>
<feature type="compositionally biased region" description="Low complexity" evidence="14">
    <location>
        <begin position="513"/>
        <end position="523"/>
    </location>
</feature>
<accession>U6G3H7</accession>
<dbReference type="InterPro" id="IPR007871">
    <property type="entry name" value="Methyltransferase_TRM13"/>
</dbReference>
<feature type="region of interest" description="Disordered" evidence="14">
    <location>
        <begin position="637"/>
        <end position="682"/>
    </location>
</feature>
<evidence type="ECO:0000256" key="5">
    <source>
        <dbReference type="ARBA" id="ARBA00022694"/>
    </source>
</evidence>
<dbReference type="AlphaFoldDB" id="U6G3H7"/>
<keyword evidence="5 12" id="KW-0819">tRNA processing</keyword>
<comment type="function">
    <text evidence="12">tRNA methylase which 2'-O-methylates cytidine(4) in tRNA(Pro) and tRNA(Gly)(GCC), and adenosine(4) in tRNA(His).</text>
</comment>
<keyword evidence="7 12" id="KW-0863">Zinc-finger</keyword>
<gene>
    <name evidence="16" type="ORF">EPH_0003480</name>
</gene>
<dbReference type="PANTHER" id="PTHR12998:SF0">
    <property type="entry name" value="TRNA:M(4)X MODIFICATION ENZYME TRM13 HOMOLOG"/>
    <property type="match status" value="1"/>
</dbReference>
<dbReference type="Pfam" id="PF05206">
    <property type="entry name" value="TRM13"/>
    <property type="match status" value="1"/>
</dbReference>
<evidence type="ECO:0000256" key="12">
    <source>
        <dbReference type="RuleBase" id="RU367103"/>
    </source>
</evidence>
<evidence type="ECO:0000256" key="11">
    <source>
        <dbReference type="ARBA" id="ARBA00049393"/>
    </source>
</evidence>
<evidence type="ECO:0000256" key="14">
    <source>
        <dbReference type="SAM" id="MobiDB-lite"/>
    </source>
</evidence>
<evidence type="ECO:0000256" key="2">
    <source>
        <dbReference type="ARBA" id="ARBA00022603"/>
    </source>
</evidence>
<comment type="catalytic activity">
    <reaction evidence="11 12">
        <text>adenosine(4) in tRNA(His) + S-adenosyl-L-methionine = 2'-O-methyladenosine(4) in tRNA(His) + S-adenosyl-L-homocysteine + H(+)</text>
        <dbReference type="Rhea" id="RHEA:43196"/>
        <dbReference type="Rhea" id="RHEA-COMP:10401"/>
        <dbReference type="Rhea" id="RHEA-COMP:10402"/>
        <dbReference type="ChEBI" id="CHEBI:15378"/>
        <dbReference type="ChEBI" id="CHEBI:57856"/>
        <dbReference type="ChEBI" id="CHEBI:59789"/>
        <dbReference type="ChEBI" id="CHEBI:74411"/>
        <dbReference type="ChEBI" id="CHEBI:74477"/>
        <dbReference type="EC" id="2.1.1.225"/>
    </reaction>
</comment>
<feature type="region of interest" description="Disordered" evidence="14">
    <location>
        <begin position="185"/>
        <end position="217"/>
    </location>
</feature>
<evidence type="ECO:0000256" key="6">
    <source>
        <dbReference type="ARBA" id="ARBA00022723"/>
    </source>
</evidence>
<keyword evidence="17" id="KW-1185">Reference proteome</keyword>
<dbReference type="GO" id="GO:0008270">
    <property type="term" value="F:zinc ion binding"/>
    <property type="evidence" value="ECO:0007669"/>
    <property type="project" value="UniProtKB-KW"/>
</dbReference>
<evidence type="ECO:0000256" key="7">
    <source>
        <dbReference type="ARBA" id="ARBA00022771"/>
    </source>
</evidence>
<comment type="catalytic activity">
    <reaction evidence="10 12">
        <text>cytidine(4) in tRNA(Gly)(GCC) + S-adenosyl-L-methionine = 2'-O-methylcytidine(4) in tRNA(Gly)(GCC) + S-adenosyl-L-homocysteine + H(+)</text>
        <dbReference type="Rhea" id="RHEA:43192"/>
        <dbReference type="Rhea" id="RHEA-COMP:10399"/>
        <dbReference type="Rhea" id="RHEA-COMP:10400"/>
        <dbReference type="ChEBI" id="CHEBI:15378"/>
        <dbReference type="ChEBI" id="CHEBI:57856"/>
        <dbReference type="ChEBI" id="CHEBI:59789"/>
        <dbReference type="ChEBI" id="CHEBI:74495"/>
        <dbReference type="ChEBI" id="CHEBI:82748"/>
        <dbReference type="EC" id="2.1.1.225"/>
    </reaction>
</comment>
<dbReference type="Proteomes" id="UP000018201">
    <property type="component" value="Unassembled WGS sequence"/>
</dbReference>
<dbReference type="PANTHER" id="PTHR12998">
    <property type="entry name" value="TRNA:M(4)X MODIFICATION ENZYME TRM13 HOMOLOG"/>
    <property type="match status" value="1"/>
</dbReference>
<feature type="compositionally biased region" description="Low complexity" evidence="14">
    <location>
        <begin position="201"/>
        <end position="212"/>
    </location>
</feature>
<keyword evidence="2 12" id="KW-0489">Methyltransferase</keyword>
<keyword evidence="6 12" id="KW-0479">Metal-binding</keyword>
<sequence length="833" mass="88201">MLKPAEEGGGPTNSGLPVQVPHKGDPDGHTTSTKAIVGTSAEALEAPLKRPKSGVEDPLESNSSLVGEAPTHTSASTTTSSMTSGKAAEGTASEAASYEATTAASGASGAATKKAAAGAATAEVPEGDALSRNRISSGRHGERIACPMDSSHSIYALRVQAHLKKCTKARDIAFSHCLPFMQPGINLPQQQQHDHSEQKEQQQGQPEEQQQQHADYKDNAATAAALTSAFEAKISEAYRYALSYLNNRHPIDESAASASAAAEEAAPHAAASAMEAAVWDSPEDLPASRFISDCYSSADGGDNDKSEEALLLLRAAADACKVPLDTGSTASKGPSLASLEAELKKALLLPRQDRAKALLEALHQLQQRLNKHQKQLLQLLALCLLHSHLQHSTLDETLIVELGAGKGDLTRWLCCWSAAAVAAAAQREPASAPTPVPAEVAAAGVSGAPSVRKGWEGASVGAPKQHRGVRCIVVDREARRYCKEAKDKTFRNPNAPRHLHPAAVAAAERRNAADAAAATTAVDKSSSLRNPLLGEEYAAGQPAHALSGTADESTVAVSAGATENAPEASAAVCATAAGCSNAEGNNRSEAALPVPPVRLRMDIADFSLVALVKPHIPKFFKKLFEYGCRFAAPGPAVGREGTQEAQCRRGKAYDERRNSVSKAEETTNVRQEEPTRAAARGPRPRLLRSIEDGSTEEFFAIAQTLGEGGGPSMEKIEDILKEHFRGRYTSDVLGVAKHLCTTESFVGTEFLLSQGFTLPEISVLFSLSGWATGATDRKRQIGNMVKRILDISRVWWLRQKGFTAATLQQFVESEETPECFAIVAHSHSAPHPD</sequence>
<keyword evidence="3 12" id="KW-0808">Transferase</keyword>
<dbReference type="GO" id="GO:0030488">
    <property type="term" value="P:tRNA methylation"/>
    <property type="evidence" value="ECO:0007669"/>
    <property type="project" value="InterPro"/>
</dbReference>
<reference evidence="16" key="1">
    <citation type="submission" date="2013-10" db="EMBL/GenBank/DDBJ databases">
        <title>Genomic analysis of the causative agents of coccidiosis in chickens.</title>
        <authorList>
            <person name="Reid A.J."/>
            <person name="Blake D."/>
            <person name="Billington K."/>
            <person name="Browne H."/>
            <person name="Dunn M."/>
            <person name="Hung S."/>
            <person name="Kawahara F."/>
            <person name="Miranda-Saavedra D."/>
            <person name="Mourier T."/>
            <person name="Nagra H."/>
            <person name="Otto T.D."/>
            <person name="Rawlings N."/>
            <person name="Sanchez A."/>
            <person name="Sanders M."/>
            <person name="Subramaniam C."/>
            <person name="Tay Y."/>
            <person name="Dear P."/>
            <person name="Doerig C."/>
            <person name="Gruber A."/>
            <person name="Parkinson J."/>
            <person name="Shirley M."/>
            <person name="Wan K.L."/>
            <person name="Berriman M."/>
            <person name="Tomley F."/>
            <person name="Pain A."/>
        </authorList>
    </citation>
    <scope>NUCLEOTIDE SEQUENCE [LARGE SCALE GENOMIC DNA]</scope>
    <source>
        <strain evidence="16">Houghton</strain>
    </source>
</reference>
<feature type="coiled-coil region" evidence="13">
    <location>
        <begin position="355"/>
        <end position="382"/>
    </location>
</feature>
<feature type="region of interest" description="Disordered" evidence="14">
    <location>
        <begin position="506"/>
        <end position="525"/>
    </location>
</feature>
<dbReference type="InterPro" id="IPR022776">
    <property type="entry name" value="TRM13/UPF0224_CHHC_Znf_dom"/>
</dbReference>
<dbReference type="EC" id="2.1.1.225" evidence="12"/>
<evidence type="ECO:0000256" key="4">
    <source>
        <dbReference type="ARBA" id="ARBA00022691"/>
    </source>
</evidence>
<dbReference type="EMBL" id="HG690535">
    <property type="protein sequence ID" value="CDI74776.1"/>
    <property type="molecule type" value="Genomic_DNA"/>
</dbReference>
<dbReference type="InterPro" id="IPR039044">
    <property type="entry name" value="Trm13"/>
</dbReference>
<evidence type="ECO:0000256" key="13">
    <source>
        <dbReference type="SAM" id="Coils"/>
    </source>
</evidence>
<proteinExistence type="inferred from homology"/>
<evidence type="ECO:0000256" key="1">
    <source>
        <dbReference type="ARBA" id="ARBA00005265"/>
    </source>
</evidence>
<evidence type="ECO:0000256" key="9">
    <source>
        <dbReference type="ARBA" id="ARBA00048165"/>
    </source>
</evidence>
<comment type="similarity">
    <text evidence="1 12">Belongs to the methyltransferase TRM13 family.</text>
</comment>
<keyword evidence="8 12" id="KW-0862">Zinc</keyword>
<feature type="compositionally biased region" description="Low complexity" evidence="14">
    <location>
        <begin position="71"/>
        <end position="88"/>
    </location>
</feature>
<comment type="catalytic activity">
    <reaction evidence="9 12">
        <text>cytidine(4) in tRNA(Pro) + S-adenosyl-L-methionine = 2'-O-methylcytidine(4) in tRNA(Pro) + S-adenosyl-L-homocysteine + H(+)</text>
        <dbReference type="Rhea" id="RHEA:32767"/>
        <dbReference type="Rhea" id="RHEA-COMP:10397"/>
        <dbReference type="Rhea" id="RHEA-COMP:10398"/>
        <dbReference type="ChEBI" id="CHEBI:15378"/>
        <dbReference type="ChEBI" id="CHEBI:57856"/>
        <dbReference type="ChEBI" id="CHEBI:59789"/>
        <dbReference type="ChEBI" id="CHEBI:74495"/>
        <dbReference type="ChEBI" id="CHEBI:82748"/>
        <dbReference type="EC" id="2.1.1.225"/>
    </reaction>
</comment>
<organism evidence="16 17">
    <name type="scientific">Eimeria praecox</name>
    <dbReference type="NCBI Taxonomy" id="51316"/>
    <lineage>
        <taxon>Eukaryota</taxon>
        <taxon>Sar</taxon>
        <taxon>Alveolata</taxon>
        <taxon>Apicomplexa</taxon>
        <taxon>Conoidasida</taxon>
        <taxon>Coccidia</taxon>
        <taxon>Eucoccidiorida</taxon>
        <taxon>Eimeriorina</taxon>
        <taxon>Eimeriidae</taxon>
        <taxon>Eimeria</taxon>
    </lineage>
</organism>
<evidence type="ECO:0000259" key="15">
    <source>
        <dbReference type="PROSITE" id="PS51800"/>
    </source>
</evidence>
<keyword evidence="4 12" id="KW-0949">S-adenosyl-L-methionine</keyword>
<protein>
    <recommendedName>
        <fullName evidence="12">tRNA:m(4)X modification enzyme TRM13</fullName>
        <ecNumber evidence="12">2.1.1.225</ecNumber>
    </recommendedName>
</protein>
<keyword evidence="13" id="KW-0175">Coiled coil</keyword>
<evidence type="ECO:0000256" key="10">
    <source>
        <dbReference type="ARBA" id="ARBA00048635"/>
    </source>
</evidence>
<feature type="region of interest" description="Disordered" evidence="14">
    <location>
        <begin position="1"/>
        <end position="88"/>
    </location>
</feature>
<evidence type="ECO:0000313" key="17">
    <source>
        <dbReference type="Proteomes" id="UP000018201"/>
    </source>
</evidence>
<feature type="domain" description="CHHC U11-48K-type" evidence="15">
    <location>
        <begin position="143"/>
        <end position="170"/>
    </location>
</feature>
<name>U6G3H7_9EIME</name>
<feature type="compositionally biased region" description="Basic and acidic residues" evidence="14">
    <location>
        <begin position="651"/>
        <end position="675"/>
    </location>
</feature>
<evidence type="ECO:0000313" key="16">
    <source>
        <dbReference type="EMBL" id="CDI74776.1"/>
    </source>
</evidence>
<dbReference type="VEuPathDB" id="ToxoDB:EPH_0003480"/>
<reference evidence="16" key="2">
    <citation type="submission" date="2013-10" db="EMBL/GenBank/DDBJ databases">
        <authorList>
            <person name="Aslett M."/>
        </authorList>
    </citation>
    <scope>NUCLEOTIDE SEQUENCE [LARGE SCALE GENOMIC DNA]</scope>
    <source>
        <strain evidence="16">Houghton</strain>
    </source>
</reference>